<dbReference type="Proteomes" id="UP000248925">
    <property type="component" value="Unassembled WGS sequence"/>
</dbReference>
<keyword evidence="2" id="KW-1185">Reference proteome</keyword>
<accession>A0A2W4DJ72</accession>
<gene>
    <name evidence="1" type="ORF">CPY51_04300</name>
</gene>
<dbReference type="OrthoDB" id="7353682at2"/>
<dbReference type="EMBL" id="PCDP01000003">
    <property type="protein sequence ID" value="PZM16304.1"/>
    <property type="molecule type" value="Genomic_DNA"/>
</dbReference>
<evidence type="ECO:0000313" key="2">
    <source>
        <dbReference type="Proteomes" id="UP000248925"/>
    </source>
</evidence>
<dbReference type="PANTHER" id="PTHR35841:SF1">
    <property type="entry name" value="PHOSPHONATES-BINDING PERIPLASMIC PROTEIN"/>
    <property type="match status" value="1"/>
</dbReference>
<protein>
    <submittedName>
        <fullName evidence="1">Phosphate ABC transporter substrate-binding protein</fullName>
    </submittedName>
</protein>
<dbReference type="Pfam" id="PF12974">
    <property type="entry name" value="Phosphonate-bd"/>
    <property type="match status" value="1"/>
</dbReference>
<dbReference type="Gene3D" id="3.40.190.10">
    <property type="entry name" value="Periplasmic binding protein-like II"/>
    <property type="match status" value="1"/>
</dbReference>
<proteinExistence type="predicted"/>
<reference evidence="1 2" key="1">
    <citation type="journal article" date="2018" name="Sci. Rep.">
        <title>Rhizobium tumorigenes sp. nov., a novel plant tumorigenic bacterium isolated from cane gall tumors on thornless blackberry.</title>
        <authorList>
            <person name="Kuzmanovi N."/>
            <person name="Smalla K."/>
            <person name="Gronow S."/>
            <person name="PuBawska J."/>
        </authorList>
    </citation>
    <scope>NUCLEOTIDE SEQUENCE [LARGE SCALE GENOMIC DNA]</scope>
    <source>
        <strain evidence="1 2">CCBAU 85046</strain>
    </source>
</reference>
<sequence length="269" mass="29008">MRLASLAMYSSHPPLVAATDMLWGFIRDGLRRAGLPGIPEVLDEDVAYDAAWLRPDLLLAQTCGFPYVKRLRGKVRLVATPVYDLPGCDGAMTRSFIIVARNCQAQSLGDLRGAVAAINEPGSNSGTNLFRAAIAPFAQGGRFFSSVIETGSHLASIDAVATGMADIASIDCITFGNTNRFEPARLANIRVLGETEGGPGLPFVTHATTSDEELAMLRRILASVETVPELSQVRDILSLRRFEVLSDADYERLADLERQAIALGYPEIA</sequence>
<evidence type="ECO:0000313" key="1">
    <source>
        <dbReference type="EMBL" id="PZM16304.1"/>
    </source>
</evidence>
<dbReference type="PANTHER" id="PTHR35841">
    <property type="entry name" value="PHOSPHONATES-BINDING PERIPLASMIC PROTEIN"/>
    <property type="match status" value="1"/>
</dbReference>
<comment type="caution">
    <text evidence="1">The sequence shown here is derived from an EMBL/GenBank/DDBJ whole genome shotgun (WGS) entry which is preliminary data.</text>
</comment>
<dbReference type="RefSeq" id="WP_111158908.1">
    <property type="nucleotide sequence ID" value="NZ_PCDP01000003.1"/>
</dbReference>
<organism evidence="1 2">
    <name type="scientific">Rhizobium tubonense</name>
    <dbReference type="NCBI Taxonomy" id="484088"/>
    <lineage>
        <taxon>Bacteria</taxon>
        <taxon>Pseudomonadati</taxon>
        <taxon>Pseudomonadota</taxon>
        <taxon>Alphaproteobacteria</taxon>
        <taxon>Hyphomicrobiales</taxon>
        <taxon>Rhizobiaceae</taxon>
        <taxon>Rhizobium/Agrobacterium group</taxon>
        <taxon>Rhizobium</taxon>
    </lineage>
</organism>
<dbReference type="AlphaFoldDB" id="A0A2W4DJ72"/>
<name>A0A2W4DJ72_9HYPH</name>
<dbReference type="SUPFAM" id="SSF53850">
    <property type="entry name" value="Periplasmic binding protein-like II"/>
    <property type="match status" value="1"/>
</dbReference>